<evidence type="ECO:0000259" key="5">
    <source>
        <dbReference type="Pfam" id="PF00535"/>
    </source>
</evidence>
<comment type="pathway">
    <text evidence="1">Cell wall biogenesis; cell wall polysaccharide biosynthesis.</text>
</comment>
<evidence type="ECO:0000313" key="6">
    <source>
        <dbReference type="EMBL" id="NKS29022.1"/>
    </source>
</evidence>
<dbReference type="Pfam" id="PF00535">
    <property type="entry name" value="Glycos_transf_2"/>
    <property type="match status" value="1"/>
</dbReference>
<accession>A0AAE4ZLV2</accession>
<evidence type="ECO:0000256" key="1">
    <source>
        <dbReference type="ARBA" id="ARBA00004776"/>
    </source>
</evidence>
<comment type="caution">
    <text evidence="6">The sequence shown here is derived from an EMBL/GenBank/DDBJ whole genome shotgun (WGS) entry which is preliminary data.</text>
</comment>
<reference evidence="6" key="1">
    <citation type="journal article" date="2020" name="Environ. Microbiol.">
        <title>The novel and transferable erm(51) gene confers Macrolides, Lincosamides, and Streptogramins B (MLSB) resistance to clonal Rhodococcus equi in the environment.</title>
        <authorList>
            <person name="Huber L."/>
            <person name="Giguere S."/>
            <person name="Slovis N.M."/>
            <person name="Alvarez-Narvaez S."/>
            <person name="Hart K.A."/>
            <person name="Greiter M."/>
            <person name="Morris E.R.A."/>
            <person name="Cohen N.D."/>
        </authorList>
    </citation>
    <scope>NUCLEOTIDE SEQUENCE</scope>
    <source>
        <strain evidence="6">Lh_141_1</strain>
    </source>
</reference>
<proteinExistence type="inferred from homology"/>
<dbReference type="Proteomes" id="UP000605618">
    <property type="component" value="Unassembled WGS sequence"/>
</dbReference>
<feature type="domain" description="Glycosyltransferase 2-like" evidence="5">
    <location>
        <begin position="33"/>
        <end position="97"/>
    </location>
</feature>
<dbReference type="Gene3D" id="3.90.550.10">
    <property type="entry name" value="Spore Coat Polysaccharide Biosynthesis Protein SpsA, Chain A"/>
    <property type="match status" value="1"/>
</dbReference>
<dbReference type="AlphaFoldDB" id="A0AAE4ZLV2"/>
<gene>
    <name evidence="6" type="ORF">GS505_25815</name>
</gene>
<dbReference type="InterPro" id="IPR001173">
    <property type="entry name" value="Glyco_trans_2-like"/>
</dbReference>
<sequence length="284" mass="31469">MKRLAKALFESGAARNIPTEVIVVSNDDSGGEQYDGVDLVHGHGNVGFAAGIGLGVKAATGEYVVLVNPDCEPDVDEFVRFVDYASLERRINMPLLYDGAGKFDYMPYENWTFTLDRTVSAVLCKRRLLTSVEREIPRYAKISGAYVGMPRSVALELDCPFDDAYFLYAEDRDMTDRARKLGIPLRLLPDVRITHIGGESGKSVSGLVERCKADGSLRVAYRRLGRVGAVLFASDLLAVDAVKRVLRRHSPLSDHRWAVQRWFRAGFQDPGRPELAAITGQTDD</sequence>
<dbReference type="PANTHER" id="PTHR43179">
    <property type="entry name" value="RHAMNOSYLTRANSFERASE WBBL"/>
    <property type="match status" value="1"/>
</dbReference>
<evidence type="ECO:0000256" key="2">
    <source>
        <dbReference type="ARBA" id="ARBA00006739"/>
    </source>
</evidence>
<dbReference type="PANTHER" id="PTHR43179:SF12">
    <property type="entry name" value="GALACTOFURANOSYLTRANSFERASE GLFT2"/>
    <property type="match status" value="1"/>
</dbReference>
<dbReference type="SUPFAM" id="SSF53448">
    <property type="entry name" value="Nucleotide-diphospho-sugar transferases"/>
    <property type="match status" value="1"/>
</dbReference>
<dbReference type="GO" id="GO:0016757">
    <property type="term" value="F:glycosyltransferase activity"/>
    <property type="evidence" value="ECO:0007669"/>
    <property type="project" value="UniProtKB-KW"/>
</dbReference>
<organism evidence="6 7">
    <name type="scientific">Rhodococcus hoagii</name>
    <name type="common">Corynebacterium equii</name>
    <dbReference type="NCBI Taxonomy" id="43767"/>
    <lineage>
        <taxon>Bacteria</taxon>
        <taxon>Bacillati</taxon>
        <taxon>Actinomycetota</taxon>
        <taxon>Actinomycetes</taxon>
        <taxon>Mycobacteriales</taxon>
        <taxon>Nocardiaceae</taxon>
        <taxon>Prescottella</taxon>
    </lineage>
</organism>
<evidence type="ECO:0000256" key="3">
    <source>
        <dbReference type="ARBA" id="ARBA00022676"/>
    </source>
</evidence>
<evidence type="ECO:0000256" key="4">
    <source>
        <dbReference type="ARBA" id="ARBA00022679"/>
    </source>
</evidence>
<dbReference type="InterPro" id="IPR029044">
    <property type="entry name" value="Nucleotide-diphossugar_trans"/>
</dbReference>
<keyword evidence="4" id="KW-0808">Transferase</keyword>
<comment type="similarity">
    <text evidence="2">Belongs to the glycosyltransferase 2 family.</text>
</comment>
<protein>
    <submittedName>
        <fullName evidence="6">Glycosyltransferase</fullName>
    </submittedName>
</protein>
<name>A0AAE4ZLV2_RHOHA</name>
<evidence type="ECO:0000313" key="7">
    <source>
        <dbReference type="Proteomes" id="UP000605618"/>
    </source>
</evidence>
<dbReference type="EMBL" id="WUYZ01000049">
    <property type="protein sequence ID" value="NKS29022.1"/>
    <property type="molecule type" value="Genomic_DNA"/>
</dbReference>
<keyword evidence="3" id="KW-0328">Glycosyltransferase</keyword>